<accession>A0A0R1MTN3</accession>
<evidence type="ECO:0000313" key="3">
    <source>
        <dbReference type="Proteomes" id="UP000051448"/>
    </source>
</evidence>
<dbReference type="RefSeq" id="WP_057869403.1">
    <property type="nucleotide sequence ID" value="NZ_AZDX01000011.1"/>
</dbReference>
<organism evidence="2 3">
    <name type="scientific">Liquorilactobacillus hordei DSM 19519</name>
    <dbReference type="NCBI Taxonomy" id="1423759"/>
    <lineage>
        <taxon>Bacteria</taxon>
        <taxon>Bacillati</taxon>
        <taxon>Bacillota</taxon>
        <taxon>Bacilli</taxon>
        <taxon>Lactobacillales</taxon>
        <taxon>Lactobacillaceae</taxon>
        <taxon>Liquorilactobacillus</taxon>
    </lineage>
</organism>
<protein>
    <submittedName>
        <fullName evidence="2">Uncharacterized protein</fullName>
    </submittedName>
</protein>
<evidence type="ECO:0000256" key="1">
    <source>
        <dbReference type="SAM" id="Coils"/>
    </source>
</evidence>
<feature type="coiled-coil region" evidence="1">
    <location>
        <begin position="35"/>
        <end position="76"/>
    </location>
</feature>
<dbReference type="PATRIC" id="fig|1423759.3.peg.275"/>
<evidence type="ECO:0000313" key="2">
    <source>
        <dbReference type="EMBL" id="KRL07032.1"/>
    </source>
</evidence>
<keyword evidence="3" id="KW-1185">Reference proteome</keyword>
<proteinExistence type="predicted"/>
<dbReference type="GeneID" id="98311447"/>
<reference evidence="2 3" key="1">
    <citation type="journal article" date="2015" name="Genome Announc.">
        <title>Expanding the biotechnology potential of lactobacilli through comparative genomics of 213 strains and associated genera.</title>
        <authorList>
            <person name="Sun Z."/>
            <person name="Harris H.M."/>
            <person name="McCann A."/>
            <person name="Guo C."/>
            <person name="Argimon S."/>
            <person name="Zhang W."/>
            <person name="Yang X."/>
            <person name="Jeffery I.B."/>
            <person name="Cooney J.C."/>
            <person name="Kagawa T.F."/>
            <person name="Liu W."/>
            <person name="Song Y."/>
            <person name="Salvetti E."/>
            <person name="Wrobel A."/>
            <person name="Rasinkangas P."/>
            <person name="Parkhill J."/>
            <person name="Rea M.C."/>
            <person name="O'Sullivan O."/>
            <person name="Ritari J."/>
            <person name="Douillard F.P."/>
            <person name="Paul Ross R."/>
            <person name="Yang R."/>
            <person name="Briner A.E."/>
            <person name="Felis G.E."/>
            <person name="de Vos W.M."/>
            <person name="Barrangou R."/>
            <person name="Klaenhammer T.R."/>
            <person name="Caufield P.W."/>
            <person name="Cui Y."/>
            <person name="Zhang H."/>
            <person name="O'Toole P.W."/>
        </authorList>
    </citation>
    <scope>NUCLEOTIDE SEQUENCE [LARGE SCALE GENOMIC DNA]</scope>
    <source>
        <strain evidence="2 3">DSM 19519</strain>
    </source>
</reference>
<dbReference type="Proteomes" id="UP000051448">
    <property type="component" value="Unassembled WGS sequence"/>
</dbReference>
<dbReference type="OrthoDB" id="2320580at2"/>
<name>A0A0R1MTN3_9LACO</name>
<dbReference type="AlphaFoldDB" id="A0A0R1MTN3"/>
<keyword evidence="1" id="KW-0175">Coiled coil</keyword>
<dbReference type="STRING" id="1423759.FC92_GL000265"/>
<gene>
    <name evidence="2" type="ORF">FC92_GL000265</name>
</gene>
<dbReference type="EMBL" id="AZDX01000011">
    <property type="protein sequence ID" value="KRL07032.1"/>
    <property type="molecule type" value="Genomic_DNA"/>
</dbReference>
<sequence length="100" mass="11279">MSVKKTLLSLGALGVISAVAYLSLRKITPANKEKSEELIEAANNVKRAYTRLTENIETLKNELPNSQQTIDDLTELVSEYQFKIQNNLDNISKIQDKNKK</sequence>
<comment type="caution">
    <text evidence="2">The sequence shown here is derived from an EMBL/GenBank/DDBJ whole genome shotgun (WGS) entry which is preliminary data.</text>
</comment>